<name>A0A1P8EFS4_9GAMM</name>
<dbReference type="STRING" id="487316.BEN76_03050"/>
<protein>
    <submittedName>
        <fullName evidence="1">Coat protein</fullName>
    </submittedName>
</protein>
<dbReference type="EMBL" id="CP016896">
    <property type="protein sequence ID" value="APV35054.1"/>
    <property type="molecule type" value="Genomic_DNA"/>
</dbReference>
<gene>
    <name evidence="1" type="ORF">BEN76_03050</name>
</gene>
<proteinExistence type="predicted"/>
<dbReference type="KEGG" id="asol:BEN76_03050"/>
<organism evidence="1 2">
    <name type="scientific">Acinetobacter soli</name>
    <dbReference type="NCBI Taxonomy" id="487316"/>
    <lineage>
        <taxon>Bacteria</taxon>
        <taxon>Pseudomonadati</taxon>
        <taxon>Pseudomonadota</taxon>
        <taxon>Gammaproteobacteria</taxon>
        <taxon>Moraxellales</taxon>
        <taxon>Moraxellaceae</taxon>
        <taxon>Acinetobacter</taxon>
    </lineage>
</organism>
<evidence type="ECO:0000313" key="2">
    <source>
        <dbReference type="Proteomes" id="UP000185674"/>
    </source>
</evidence>
<reference evidence="1 2" key="1">
    <citation type="submission" date="2016-08" db="EMBL/GenBank/DDBJ databases">
        <title>Complete genome sequence of Acinetobacter baylyi strain GFJ2.</title>
        <authorList>
            <person name="Tabata M."/>
            <person name="Kuboki S."/>
            <person name="Gibu N."/>
            <person name="Kinouchi Y."/>
            <person name="Vangnai A."/>
            <person name="Kasai D."/>
            <person name="Fukuda M."/>
        </authorList>
    </citation>
    <scope>NUCLEOTIDE SEQUENCE [LARGE SCALE GENOMIC DNA]</scope>
    <source>
        <strain evidence="1 2">GFJ2</strain>
    </source>
</reference>
<dbReference type="Proteomes" id="UP000185674">
    <property type="component" value="Chromosome"/>
</dbReference>
<evidence type="ECO:0000313" key="1">
    <source>
        <dbReference type="EMBL" id="APV35054.1"/>
    </source>
</evidence>
<keyword evidence="1" id="KW-0167">Capsid protein</keyword>
<dbReference type="AlphaFoldDB" id="A0A1P8EFS4"/>
<accession>A0A1P8EFS4</accession>
<keyword evidence="1" id="KW-0946">Virion</keyword>
<dbReference type="RefSeq" id="WP_076032214.1">
    <property type="nucleotide sequence ID" value="NZ_CP016896.1"/>
</dbReference>
<sequence>MASVRLTDIYNRDLLASYIDRDSLEKTAFADSGVLVTNNEFSQLLNARTAIQEVPYWNDLDASIEPNYSNDNPADKAVPLALNTGVMKARIAHLNEGWAAANLVKELTAQDPLAAVGRKLNRYWQRQVQRRLIASVLGVYADNVANHSSDMVVSDAVGTLDADIIIDAGATMGDSDEGLGALVVHSKKYADLQKQNLIEFVEHSDAKTQIATYQGKRLIKDDGMPMISGQYLSILLGAGAIGYGFGQPDNAQTVSYKDEEANGGGVETIWSRRKTFIHPLGYSFTSATITGNGTEDPAVSASWADLALAANWERVYDRKAIPLAFILTK</sequence>